<dbReference type="AlphaFoldDB" id="S4I8X9"/>
<evidence type="ECO:0000313" key="1">
    <source>
        <dbReference type="EMBL" id="EPI51000.1"/>
    </source>
</evidence>
<evidence type="ECO:0000313" key="2">
    <source>
        <dbReference type="Proteomes" id="UP000014601"/>
    </source>
</evidence>
<name>S4I8X9_9BIFI</name>
<dbReference type="Proteomes" id="UP000014601">
    <property type="component" value="Unassembled WGS sequence"/>
</dbReference>
<reference evidence="1 2" key="1">
    <citation type="submission" date="2013-06" db="EMBL/GenBank/DDBJ databases">
        <authorList>
            <person name="Weinstock G."/>
            <person name="Sodergren E."/>
            <person name="Lobos E.A."/>
            <person name="Fulton L."/>
            <person name="Fulton R."/>
            <person name="Courtney L."/>
            <person name="Fronick C."/>
            <person name="O'Laughlin M."/>
            <person name="Godfrey J."/>
            <person name="Wilson R.M."/>
            <person name="Miner T."/>
            <person name="Farmer C."/>
            <person name="Delehaunty K."/>
            <person name="Cordes M."/>
            <person name="Minx P."/>
            <person name="Tomlinson C."/>
            <person name="Chen J."/>
            <person name="Wollam A."/>
            <person name="Pepin K.H."/>
            <person name="Bhonagiri V."/>
            <person name="Zhang X."/>
            <person name="Warren W."/>
            <person name="Mitreva M."/>
            <person name="Mardis E.R."/>
            <person name="Wilson R.K."/>
        </authorList>
    </citation>
    <scope>NUCLEOTIDE SEQUENCE [LARGE SCALE GENOMIC DNA]</scope>
    <source>
        <strain evidence="1 2">JCP7719</strain>
    </source>
</reference>
<proteinExistence type="predicted"/>
<protein>
    <submittedName>
        <fullName evidence="1">Uncharacterized protein</fullName>
    </submittedName>
</protein>
<dbReference type="EMBL" id="ATJO01000034">
    <property type="protein sequence ID" value="EPI51000.1"/>
    <property type="molecule type" value="Genomic_DNA"/>
</dbReference>
<sequence length="44" mass="4889">MTSLTQQFAVLLLAHPLAALLDDRTHLKPPFICKVCNLPNVTPF</sequence>
<accession>S4I8X9</accession>
<gene>
    <name evidence="1" type="ORF">HMPREF1576_00495</name>
</gene>
<organism evidence="1 2">
    <name type="scientific">Gardnerella pickettii JCP7719</name>
    <dbReference type="NCBI Taxonomy" id="1261061"/>
    <lineage>
        <taxon>Bacteria</taxon>
        <taxon>Bacillati</taxon>
        <taxon>Actinomycetota</taxon>
        <taxon>Actinomycetes</taxon>
        <taxon>Bifidobacteriales</taxon>
        <taxon>Bifidobacteriaceae</taxon>
        <taxon>Gardnerella</taxon>
        <taxon>Gardnerella pickettii</taxon>
    </lineage>
</organism>
<dbReference type="HOGENOM" id="CLU_3216741_0_0_11"/>
<comment type="caution">
    <text evidence="1">The sequence shown here is derived from an EMBL/GenBank/DDBJ whole genome shotgun (WGS) entry which is preliminary data.</text>
</comment>